<accession>A0A426XDI3</accession>
<organism evidence="1 2">
    <name type="scientific">Ensete ventricosum</name>
    <name type="common">Abyssinian banana</name>
    <name type="synonym">Musa ensete</name>
    <dbReference type="NCBI Taxonomy" id="4639"/>
    <lineage>
        <taxon>Eukaryota</taxon>
        <taxon>Viridiplantae</taxon>
        <taxon>Streptophyta</taxon>
        <taxon>Embryophyta</taxon>
        <taxon>Tracheophyta</taxon>
        <taxon>Spermatophyta</taxon>
        <taxon>Magnoliopsida</taxon>
        <taxon>Liliopsida</taxon>
        <taxon>Zingiberales</taxon>
        <taxon>Musaceae</taxon>
        <taxon>Ensete</taxon>
    </lineage>
</organism>
<evidence type="ECO:0000313" key="2">
    <source>
        <dbReference type="Proteomes" id="UP000287651"/>
    </source>
</evidence>
<sequence>MEDKMGPRVALIREAGKRQTGGTEEGGDSLMVSCAGHCPQAPSKLVSGQTKRRKRDAVALLFRFHAVLPSSEREELSKNSKYMCPIRSLVLHASSKHSDAASELASFLYLCSLSSQEQRIQPNPAQLQVSMIKESYLGQGGAEEEPGSSRNSVSVYLNTGKVWHIVLDCHLSTVQADRHTGTVGAPLIVLLP</sequence>
<proteinExistence type="predicted"/>
<reference evidence="1 2" key="1">
    <citation type="journal article" date="2014" name="Agronomy (Basel)">
        <title>A Draft Genome Sequence for Ensete ventricosum, the Drought-Tolerant Tree Against Hunger.</title>
        <authorList>
            <person name="Harrison J."/>
            <person name="Moore K.A."/>
            <person name="Paszkiewicz K."/>
            <person name="Jones T."/>
            <person name="Grant M."/>
            <person name="Ambacheew D."/>
            <person name="Muzemil S."/>
            <person name="Studholme D.J."/>
        </authorList>
    </citation>
    <scope>NUCLEOTIDE SEQUENCE [LARGE SCALE GENOMIC DNA]</scope>
</reference>
<dbReference type="EMBL" id="AMZH03022172">
    <property type="protein sequence ID" value="RRT37539.1"/>
    <property type="molecule type" value="Genomic_DNA"/>
</dbReference>
<comment type="caution">
    <text evidence="1">The sequence shown here is derived from an EMBL/GenBank/DDBJ whole genome shotgun (WGS) entry which is preliminary data.</text>
</comment>
<protein>
    <submittedName>
        <fullName evidence="1">Uncharacterized protein</fullName>
    </submittedName>
</protein>
<dbReference type="Proteomes" id="UP000287651">
    <property type="component" value="Unassembled WGS sequence"/>
</dbReference>
<name>A0A426XDI3_ENSVE</name>
<gene>
    <name evidence="1" type="ORF">B296_00048172</name>
</gene>
<evidence type="ECO:0000313" key="1">
    <source>
        <dbReference type="EMBL" id="RRT37539.1"/>
    </source>
</evidence>
<dbReference type="AlphaFoldDB" id="A0A426XDI3"/>